<dbReference type="STRING" id="1229521.D791_01900"/>
<evidence type="ECO:0000313" key="2">
    <source>
        <dbReference type="EMBL" id="EXJ11114.1"/>
    </source>
</evidence>
<dbReference type="Proteomes" id="UP000019464">
    <property type="component" value="Unassembled WGS sequence"/>
</dbReference>
<feature type="signal peptide" evidence="1">
    <location>
        <begin position="1"/>
        <end position="23"/>
    </location>
</feature>
<name>W9UVK3_9GAMM</name>
<proteinExistence type="predicted"/>
<gene>
    <name evidence="2" type="ORF">D791_01900</name>
</gene>
<dbReference type="EMBL" id="AONB01000008">
    <property type="protein sequence ID" value="EXJ11114.1"/>
    <property type="molecule type" value="Genomic_DNA"/>
</dbReference>
<feature type="chain" id="PRO_5004933688" evidence="1">
    <location>
        <begin position="24"/>
        <end position="84"/>
    </location>
</feature>
<organism evidence="2 3">
    <name type="scientific">Nitrincola nitratireducens</name>
    <dbReference type="NCBI Taxonomy" id="1229521"/>
    <lineage>
        <taxon>Bacteria</taxon>
        <taxon>Pseudomonadati</taxon>
        <taxon>Pseudomonadota</taxon>
        <taxon>Gammaproteobacteria</taxon>
        <taxon>Oceanospirillales</taxon>
        <taxon>Oceanospirillaceae</taxon>
        <taxon>Nitrincola</taxon>
    </lineage>
</organism>
<evidence type="ECO:0000256" key="1">
    <source>
        <dbReference type="SAM" id="SignalP"/>
    </source>
</evidence>
<reference evidence="2 3" key="2">
    <citation type="journal article" date="2015" name="Syst. Appl. Microbiol.">
        <title>Nitrincola nitratireducens sp. nov. isolated from a haloalkaline crater lake.</title>
        <authorList>
            <person name="Singh A."/>
            <person name="Vaidya B."/>
            <person name="Tanuku N.R."/>
            <person name="Pinnaka A.K."/>
        </authorList>
    </citation>
    <scope>NUCLEOTIDE SEQUENCE [LARGE SCALE GENOMIC DNA]</scope>
    <source>
        <strain evidence="2 3">AK23</strain>
    </source>
</reference>
<sequence>MKRFYSLVLFSLAILVMSSPAMARDHFKICWSIYVGWMPWGYAADEASSANGPTNTVSPLMSCKLTITSSPSINTPSANLTPAP</sequence>
<keyword evidence="3" id="KW-1185">Reference proteome</keyword>
<accession>W9UVK3</accession>
<keyword evidence="1" id="KW-0732">Signal</keyword>
<protein>
    <submittedName>
        <fullName evidence="2">ABC transporter periplasmic binding protein, urea carboxylase region</fullName>
    </submittedName>
</protein>
<comment type="caution">
    <text evidence="2">The sequence shown here is derived from an EMBL/GenBank/DDBJ whole genome shotgun (WGS) entry which is preliminary data.</text>
</comment>
<dbReference type="AlphaFoldDB" id="W9UVK3"/>
<reference evidence="3" key="1">
    <citation type="submission" date="2012-11" db="EMBL/GenBank/DDBJ databases">
        <authorList>
            <person name="Singh A."/>
            <person name="Pinnaka A.K."/>
            <person name="Vaidya B."/>
        </authorList>
    </citation>
    <scope>NUCLEOTIDE SEQUENCE [LARGE SCALE GENOMIC DNA]</scope>
    <source>
        <strain evidence="3">AK23</strain>
    </source>
</reference>
<evidence type="ECO:0000313" key="3">
    <source>
        <dbReference type="Proteomes" id="UP000019464"/>
    </source>
</evidence>